<dbReference type="GeneID" id="93557823"/>
<evidence type="ECO:0000259" key="1">
    <source>
        <dbReference type="Pfam" id="PF12728"/>
    </source>
</evidence>
<dbReference type="PANTHER" id="PTHR34585">
    <property type="match status" value="1"/>
</dbReference>
<evidence type="ECO:0000313" key="2">
    <source>
        <dbReference type="EMBL" id="OUN98600.1"/>
    </source>
</evidence>
<comment type="caution">
    <text evidence="2">The sequence shown here is derived from an EMBL/GenBank/DDBJ whole genome shotgun (WGS) entry which is preliminary data.</text>
</comment>
<proteinExistence type="predicted"/>
<dbReference type="Proteomes" id="UP000195386">
    <property type="component" value="Unassembled WGS sequence"/>
</dbReference>
<dbReference type="InterPro" id="IPR009061">
    <property type="entry name" value="DNA-bd_dom_put_sf"/>
</dbReference>
<organism evidence="2 3">
    <name type="scientific">Bacteroides clarus</name>
    <dbReference type="NCBI Taxonomy" id="626929"/>
    <lineage>
        <taxon>Bacteria</taxon>
        <taxon>Pseudomonadati</taxon>
        <taxon>Bacteroidota</taxon>
        <taxon>Bacteroidia</taxon>
        <taxon>Bacteroidales</taxon>
        <taxon>Bacteroidaceae</taxon>
        <taxon>Bacteroides</taxon>
    </lineage>
</organism>
<dbReference type="Pfam" id="PF12728">
    <property type="entry name" value="HTH_17"/>
    <property type="match status" value="1"/>
</dbReference>
<dbReference type="GO" id="GO:0003677">
    <property type="term" value="F:DNA binding"/>
    <property type="evidence" value="ECO:0007669"/>
    <property type="project" value="UniProtKB-KW"/>
</dbReference>
<gene>
    <name evidence="2" type="ORF">B5F97_16900</name>
</gene>
<name>A0A1Y3YWE3_9BACE</name>
<dbReference type="EMBL" id="NFII01000024">
    <property type="protein sequence ID" value="OUN98600.1"/>
    <property type="molecule type" value="Genomic_DNA"/>
</dbReference>
<dbReference type="SUPFAM" id="SSF46955">
    <property type="entry name" value="Putative DNA-binding domain"/>
    <property type="match status" value="1"/>
</dbReference>
<keyword evidence="2" id="KW-0238">DNA-binding</keyword>
<evidence type="ECO:0000313" key="3">
    <source>
        <dbReference type="Proteomes" id="UP000195386"/>
    </source>
</evidence>
<reference evidence="3" key="1">
    <citation type="submission" date="2017-04" db="EMBL/GenBank/DDBJ databases">
        <title>Function of individual gut microbiota members based on whole genome sequencing of pure cultures obtained from chicken caecum.</title>
        <authorList>
            <person name="Medvecky M."/>
            <person name="Cejkova D."/>
            <person name="Polansky O."/>
            <person name="Karasova D."/>
            <person name="Kubasova T."/>
            <person name="Cizek A."/>
            <person name="Rychlik I."/>
        </authorList>
    </citation>
    <scope>NUCLEOTIDE SEQUENCE [LARGE SCALE GENOMIC DNA]</scope>
    <source>
        <strain evidence="3">An43</strain>
    </source>
</reference>
<dbReference type="AlphaFoldDB" id="A0A1Y3YWE3"/>
<protein>
    <submittedName>
        <fullName evidence="2">DNA-binding protein</fullName>
    </submittedName>
</protein>
<feature type="domain" description="Helix-turn-helix" evidence="1">
    <location>
        <begin position="41"/>
        <end position="90"/>
    </location>
</feature>
<sequence length="92" mass="11357">MYIDKENFVAWMERIMDRFDMQERKIDRLLSEHNYLNGEKLLDNQDLCFMLKVSTKTLQRYRKKGILPYIMLDGKYFYRASDIHKLIRERTD</sequence>
<dbReference type="PANTHER" id="PTHR34585:SF22">
    <property type="entry name" value="HELIX-TURN-HELIX DOMAIN-CONTAINING PROTEIN"/>
    <property type="match status" value="1"/>
</dbReference>
<accession>A0A1Y3YWE3</accession>
<dbReference type="RefSeq" id="WP_007845607.1">
    <property type="nucleotide sequence ID" value="NZ_JADNLF010000012.1"/>
</dbReference>
<dbReference type="InterPro" id="IPR041657">
    <property type="entry name" value="HTH_17"/>
</dbReference>